<gene>
    <name evidence="3" type="ORF">PYW07_011508</name>
</gene>
<dbReference type="Proteomes" id="UP001231518">
    <property type="component" value="Chromosome 28"/>
</dbReference>
<evidence type="ECO:0000313" key="4">
    <source>
        <dbReference type="Proteomes" id="UP001231518"/>
    </source>
</evidence>
<feature type="domain" description="FP protein C-terminal" evidence="2">
    <location>
        <begin position="219"/>
        <end position="274"/>
    </location>
</feature>
<dbReference type="SUPFAM" id="SSF56219">
    <property type="entry name" value="DNase I-like"/>
    <property type="match status" value="1"/>
</dbReference>
<dbReference type="PANTHER" id="PTHR47510:SF3">
    <property type="entry name" value="ENDO_EXONUCLEASE_PHOSPHATASE DOMAIN-CONTAINING PROTEIN"/>
    <property type="match status" value="1"/>
</dbReference>
<sequence length="708" mass="80027">MASKRAQNNSIISDNITPAHISAAVTSRAGPCKTGGCSTSIENEPFVADLFSEIRLLRQDVKDVKSQLSTVSSTLAEKIEEYEKRLEEKDRDIKRLSDSVAELQYYIGTQEQLQMRNEIEIIGLPEQPSENLTHMVLLTSKKLGVELQENDIDQAQRVGAKRNNSPSKPPSTRPVVVKLLRGAKRDELLSAAKSRRNLTSSDIVSGTSATVYLNERLSQANRKLFGEARKRATQHNFRYCWIRNGCVYARKAANTTEKKFRALAIRSHDDIDKLIGPAEVLTECWLNDNAAIGQINDYTSYASTKHTNQASGVVIYVKSCWTPVVTEPNLLDADCLQLYIPNVVSILGIYRSPSFKDTNNFTQSLETVVMNMPHSPCQVIAGDININTQRLESCFDYVCLMAQLGFRAAINKPTRNEACLDHIFMKTKRKLESIVCPSSVTDHDLAMTGISSNVPKPPQERRFQVKYDFDTIKSELEDADWSNVTGETCPNAATLTFMSSLSSIIDRNSKTIQISKRRVTLKPWMTPGLIKCSLHKDRLHKQAKNNPNNPIANHVYKRYRNFYQDLIRKLKNQHDREELENNKDHPNKLWNSIKRISNHGVTKNKTHNLCLKGNEIDALDFCNKFFSNVGQRHADQILMKLHETQNSLASKIKVSDSPLHSFFMHPTNTEDVENLILQLKDNSAPGLDGIKNRMVKHIKNHIVEPLTT</sequence>
<organism evidence="3 4">
    <name type="scientific">Mythimna separata</name>
    <name type="common">Oriental armyworm</name>
    <name type="synonym">Pseudaletia separata</name>
    <dbReference type="NCBI Taxonomy" id="271217"/>
    <lineage>
        <taxon>Eukaryota</taxon>
        <taxon>Metazoa</taxon>
        <taxon>Ecdysozoa</taxon>
        <taxon>Arthropoda</taxon>
        <taxon>Hexapoda</taxon>
        <taxon>Insecta</taxon>
        <taxon>Pterygota</taxon>
        <taxon>Neoptera</taxon>
        <taxon>Endopterygota</taxon>
        <taxon>Lepidoptera</taxon>
        <taxon>Glossata</taxon>
        <taxon>Ditrysia</taxon>
        <taxon>Noctuoidea</taxon>
        <taxon>Noctuidae</taxon>
        <taxon>Noctuinae</taxon>
        <taxon>Hadenini</taxon>
        <taxon>Mythimna</taxon>
    </lineage>
</organism>
<dbReference type="Pfam" id="PF25298">
    <property type="entry name" value="Baculo_FP_2nd"/>
    <property type="match status" value="1"/>
</dbReference>
<accession>A0AAD7Y9G9</accession>
<dbReference type="InterPro" id="IPR036691">
    <property type="entry name" value="Endo/exonu/phosph_ase_sf"/>
</dbReference>
<dbReference type="PANTHER" id="PTHR47510">
    <property type="entry name" value="REVERSE TRANSCRIPTASE DOMAIN-CONTAINING PROTEIN"/>
    <property type="match status" value="1"/>
</dbReference>
<dbReference type="EMBL" id="JARGEI010000027">
    <property type="protein sequence ID" value="KAJ8707831.1"/>
    <property type="molecule type" value="Genomic_DNA"/>
</dbReference>
<comment type="caution">
    <text evidence="3">The sequence shown here is derived from an EMBL/GenBank/DDBJ whole genome shotgun (WGS) entry which is preliminary data.</text>
</comment>
<evidence type="ECO:0000256" key="1">
    <source>
        <dbReference type="SAM" id="Coils"/>
    </source>
</evidence>
<evidence type="ECO:0000259" key="2">
    <source>
        <dbReference type="Pfam" id="PF25298"/>
    </source>
</evidence>
<reference evidence="3" key="1">
    <citation type="submission" date="2023-03" db="EMBL/GenBank/DDBJ databases">
        <title>Chromosome-level genomes of two armyworms, Mythimna separata and Mythimna loreyi, provide insights into the biosynthesis and reception of sex pheromones.</title>
        <authorList>
            <person name="Zhao H."/>
        </authorList>
    </citation>
    <scope>NUCLEOTIDE SEQUENCE</scope>
    <source>
        <strain evidence="3">BeijingLab</strain>
        <tissue evidence="3">Pupa</tissue>
    </source>
</reference>
<keyword evidence="4" id="KW-1185">Reference proteome</keyword>
<dbReference type="AlphaFoldDB" id="A0AAD7Y9G9"/>
<feature type="coiled-coil region" evidence="1">
    <location>
        <begin position="72"/>
        <end position="99"/>
    </location>
</feature>
<name>A0AAD7Y9G9_MYTSE</name>
<protein>
    <recommendedName>
        <fullName evidence="2">FP protein C-terminal domain-containing protein</fullName>
    </recommendedName>
</protein>
<dbReference type="Gene3D" id="3.60.10.10">
    <property type="entry name" value="Endonuclease/exonuclease/phosphatase"/>
    <property type="match status" value="1"/>
</dbReference>
<proteinExistence type="predicted"/>
<evidence type="ECO:0000313" key="3">
    <source>
        <dbReference type="EMBL" id="KAJ8707831.1"/>
    </source>
</evidence>
<keyword evidence="1" id="KW-0175">Coiled coil</keyword>
<dbReference type="InterPro" id="IPR057251">
    <property type="entry name" value="FP_C"/>
</dbReference>
<dbReference type="Gene3D" id="3.30.70.1820">
    <property type="entry name" value="L1 transposable element, RRM domain"/>
    <property type="match status" value="1"/>
</dbReference>